<proteinExistence type="predicted"/>
<dbReference type="Proteomes" id="UP000030645">
    <property type="component" value="Unassembled WGS sequence"/>
</dbReference>
<protein>
    <submittedName>
        <fullName evidence="1">Uncharacterized protein</fullName>
    </submittedName>
</protein>
<accession>W9T2N5</accession>
<evidence type="ECO:0000313" key="2">
    <source>
        <dbReference type="Proteomes" id="UP000030645"/>
    </source>
</evidence>
<organism evidence="1 2">
    <name type="scientific">Morus notabilis</name>
    <dbReference type="NCBI Taxonomy" id="981085"/>
    <lineage>
        <taxon>Eukaryota</taxon>
        <taxon>Viridiplantae</taxon>
        <taxon>Streptophyta</taxon>
        <taxon>Embryophyta</taxon>
        <taxon>Tracheophyta</taxon>
        <taxon>Spermatophyta</taxon>
        <taxon>Magnoliopsida</taxon>
        <taxon>eudicotyledons</taxon>
        <taxon>Gunneridae</taxon>
        <taxon>Pentapetalae</taxon>
        <taxon>rosids</taxon>
        <taxon>fabids</taxon>
        <taxon>Rosales</taxon>
        <taxon>Moraceae</taxon>
        <taxon>Moreae</taxon>
        <taxon>Morus</taxon>
    </lineage>
</organism>
<sequence length="109" mass="13268">MPGLRIRAFTRYVEHVLSLDCGTEIKSFRVKRYFPAKQKYNFMVDTWIKYAPKKKVQNLEIDFSKKEPNYIYDYYKIFKFLDWSLPKKNKEKDTLKHLTLSSCLLEFPR</sequence>
<name>W9T2N5_9ROSA</name>
<gene>
    <name evidence="1" type="ORF">L484_000438</name>
</gene>
<evidence type="ECO:0000313" key="1">
    <source>
        <dbReference type="EMBL" id="EXC52699.1"/>
    </source>
</evidence>
<dbReference type="EMBL" id="KE625393">
    <property type="protein sequence ID" value="EXC52699.1"/>
    <property type="molecule type" value="Genomic_DNA"/>
</dbReference>
<reference evidence="2" key="1">
    <citation type="submission" date="2013-01" db="EMBL/GenBank/DDBJ databases">
        <title>Draft Genome Sequence of a Mulberry Tree, Morus notabilis C.K. Schneid.</title>
        <authorList>
            <person name="He N."/>
            <person name="Zhao S."/>
        </authorList>
    </citation>
    <scope>NUCLEOTIDE SEQUENCE</scope>
</reference>
<dbReference type="AlphaFoldDB" id="W9T2N5"/>
<keyword evidence="2" id="KW-1185">Reference proteome</keyword>